<accession>A0ABP2TD49</accession>
<evidence type="ECO:0000256" key="1">
    <source>
        <dbReference type="SAM" id="Phobius"/>
    </source>
</evidence>
<evidence type="ECO:0000313" key="3">
    <source>
        <dbReference type="Proteomes" id="UP000012099"/>
    </source>
</evidence>
<proteinExistence type="predicted"/>
<keyword evidence="1" id="KW-0472">Membrane</keyword>
<organism evidence="2 3">
    <name type="scientific">Leptospira noguchii str. 2007001578</name>
    <dbReference type="NCBI Taxonomy" id="1049974"/>
    <lineage>
        <taxon>Bacteria</taxon>
        <taxon>Pseudomonadati</taxon>
        <taxon>Spirochaetota</taxon>
        <taxon>Spirochaetia</taxon>
        <taxon>Leptospirales</taxon>
        <taxon>Leptospiraceae</taxon>
        <taxon>Leptospira</taxon>
    </lineage>
</organism>
<gene>
    <name evidence="2" type="ORF">LEP1GSC035_2730</name>
</gene>
<sequence length="44" mass="5606">MLNENRIYKIYKVFEKKFKKGDIKFFLIYFLLWWSQISTEDSFF</sequence>
<keyword evidence="1" id="KW-1133">Transmembrane helix</keyword>
<protein>
    <submittedName>
        <fullName evidence="2">Uncharacterized protein</fullName>
    </submittedName>
</protein>
<dbReference type="EMBL" id="AHMH02000026">
    <property type="protein sequence ID" value="EMN02159.1"/>
    <property type="molecule type" value="Genomic_DNA"/>
</dbReference>
<feature type="transmembrane region" description="Helical" evidence="1">
    <location>
        <begin position="21"/>
        <end position="37"/>
    </location>
</feature>
<evidence type="ECO:0000313" key="2">
    <source>
        <dbReference type="EMBL" id="EMN02159.1"/>
    </source>
</evidence>
<comment type="caution">
    <text evidence="2">The sequence shown here is derived from an EMBL/GenBank/DDBJ whole genome shotgun (WGS) entry which is preliminary data.</text>
</comment>
<keyword evidence="3" id="KW-1185">Reference proteome</keyword>
<keyword evidence="1" id="KW-0812">Transmembrane</keyword>
<dbReference type="Proteomes" id="UP000012099">
    <property type="component" value="Unassembled WGS sequence"/>
</dbReference>
<reference evidence="2 3" key="1">
    <citation type="submission" date="2013-01" db="EMBL/GenBank/DDBJ databases">
        <authorList>
            <person name="Harkins D.M."/>
            <person name="Durkin A.S."/>
            <person name="Brinkac L.M."/>
            <person name="Haft D.H."/>
            <person name="Selengut J.D."/>
            <person name="Sanka R."/>
            <person name="DePew J."/>
            <person name="Purushe J."/>
            <person name="Whelen A.C."/>
            <person name="Vinetz J.M."/>
            <person name="Sutton G.G."/>
            <person name="Nierman W.C."/>
            <person name="Fouts D.E."/>
        </authorList>
    </citation>
    <scope>NUCLEOTIDE SEQUENCE [LARGE SCALE GENOMIC DNA]</scope>
    <source>
        <strain evidence="2 3">2007001578</strain>
    </source>
</reference>
<name>A0ABP2TD49_9LEPT</name>